<evidence type="ECO:0000256" key="10">
    <source>
        <dbReference type="ARBA" id="ARBA00048617"/>
    </source>
</evidence>
<protein>
    <recommendedName>
        <fullName evidence="9">Uroporphyrinogen-III synthase</fullName>
        <ecNumber evidence="3">4.2.1.75</ecNumber>
    </recommendedName>
    <alternativeName>
        <fullName evidence="8">Hydroxymethylbilane hydrolyase [cyclizing]</fullName>
    </alternativeName>
    <alternativeName>
        <fullName evidence="7">Uroporphyrinogen-III cosynthase</fullName>
    </alternativeName>
</protein>
<keyword evidence="14" id="KW-1185">Reference proteome</keyword>
<evidence type="ECO:0000256" key="3">
    <source>
        <dbReference type="ARBA" id="ARBA00013109"/>
    </source>
</evidence>
<evidence type="ECO:0000256" key="5">
    <source>
        <dbReference type="ARBA" id="ARBA00023239"/>
    </source>
</evidence>
<evidence type="ECO:0000256" key="9">
    <source>
        <dbReference type="ARBA" id="ARBA00040167"/>
    </source>
</evidence>
<evidence type="ECO:0000256" key="4">
    <source>
        <dbReference type="ARBA" id="ARBA00023133"/>
    </source>
</evidence>
<feature type="domain" description="Tetrapyrrole biosynthesis uroporphyrinogen III synthase" evidence="12">
    <location>
        <begin position="36"/>
        <end position="265"/>
    </location>
</feature>
<name>A0AAE1BUL9_PETCI</name>
<dbReference type="Pfam" id="PF02602">
    <property type="entry name" value="HEM4"/>
    <property type="match status" value="1"/>
</dbReference>
<comment type="catalytic activity">
    <reaction evidence="10">
        <text>hydroxymethylbilane = uroporphyrinogen III + H2O</text>
        <dbReference type="Rhea" id="RHEA:18965"/>
        <dbReference type="ChEBI" id="CHEBI:15377"/>
        <dbReference type="ChEBI" id="CHEBI:57308"/>
        <dbReference type="ChEBI" id="CHEBI:57845"/>
        <dbReference type="EC" id="4.2.1.75"/>
    </reaction>
</comment>
<dbReference type="GO" id="GO:0004852">
    <property type="term" value="F:uroporphyrinogen-III synthase activity"/>
    <property type="evidence" value="ECO:0007669"/>
    <property type="project" value="UniProtKB-EC"/>
</dbReference>
<dbReference type="Proteomes" id="UP001286313">
    <property type="component" value="Unassembled WGS sequence"/>
</dbReference>
<dbReference type="EC" id="4.2.1.75" evidence="3"/>
<dbReference type="GO" id="GO:0005829">
    <property type="term" value="C:cytosol"/>
    <property type="evidence" value="ECO:0007669"/>
    <property type="project" value="TreeGrafter"/>
</dbReference>
<dbReference type="AlphaFoldDB" id="A0AAE1BUL9"/>
<dbReference type="FunFam" id="3.40.50.10090:FF:000003">
    <property type="entry name" value="uroporphyrinogen-III synthase"/>
    <property type="match status" value="1"/>
</dbReference>
<dbReference type="GO" id="GO:0006780">
    <property type="term" value="P:uroporphyrinogen III biosynthetic process"/>
    <property type="evidence" value="ECO:0007669"/>
    <property type="project" value="InterPro"/>
</dbReference>
<evidence type="ECO:0000313" key="13">
    <source>
        <dbReference type="EMBL" id="KAK3857361.1"/>
    </source>
</evidence>
<comment type="similarity">
    <text evidence="2">Belongs to the uroporphyrinogen-III synthase family.</text>
</comment>
<evidence type="ECO:0000256" key="1">
    <source>
        <dbReference type="ARBA" id="ARBA00004772"/>
    </source>
</evidence>
<evidence type="ECO:0000256" key="7">
    <source>
        <dbReference type="ARBA" id="ARBA00031702"/>
    </source>
</evidence>
<evidence type="ECO:0000256" key="2">
    <source>
        <dbReference type="ARBA" id="ARBA00008133"/>
    </source>
</evidence>
<dbReference type="InterPro" id="IPR036108">
    <property type="entry name" value="4pyrrol_syn_uPrphyn_synt_sf"/>
</dbReference>
<keyword evidence="4" id="KW-0350">Heme biosynthesis</keyword>
<evidence type="ECO:0000313" key="14">
    <source>
        <dbReference type="Proteomes" id="UP001286313"/>
    </source>
</evidence>
<accession>A0AAE1BUL9</accession>
<evidence type="ECO:0000256" key="8">
    <source>
        <dbReference type="ARBA" id="ARBA00032649"/>
    </source>
</evidence>
<dbReference type="Gene3D" id="3.40.50.10090">
    <property type="match status" value="2"/>
</dbReference>
<evidence type="ECO:0000256" key="6">
    <source>
        <dbReference type="ARBA" id="ARBA00023244"/>
    </source>
</evidence>
<comment type="function">
    <text evidence="11">Catalyzes cyclization of the linear tetrapyrrole, hydroxymethylbilane, to the macrocyclic uroporphyrinogen III, the branch point for the various sub-pathways leading to the wide diversity of porphyrins. Porphyrins act as cofactors for a multitude of enzymes that perform a variety of processes within the cell such as methionine synthesis (vitamin B12) or oxygen transport (heme).</text>
</comment>
<evidence type="ECO:0000259" key="12">
    <source>
        <dbReference type="Pfam" id="PF02602"/>
    </source>
</evidence>
<dbReference type="SUPFAM" id="SSF69618">
    <property type="entry name" value="HemD-like"/>
    <property type="match status" value="1"/>
</dbReference>
<evidence type="ECO:0000256" key="11">
    <source>
        <dbReference type="ARBA" id="ARBA00060039"/>
    </source>
</evidence>
<reference evidence="13" key="1">
    <citation type="submission" date="2023-10" db="EMBL/GenBank/DDBJ databases">
        <title>Genome assemblies of two species of porcelain crab, Petrolisthes cinctipes and Petrolisthes manimaculis (Anomura: Porcellanidae).</title>
        <authorList>
            <person name="Angst P."/>
        </authorList>
    </citation>
    <scope>NUCLEOTIDE SEQUENCE</scope>
    <source>
        <strain evidence="13">PB745_01</strain>
        <tissue evidence="13">Gill</tissue>
    </source>
</reference>
<dbReference type="CDD" id="cd06578">
    <property type="entry name" value="HemD"/>
    <property type="match status" value="1"/>
</dbReference>
<dbReference type="GO" id="GO:0006785">
    <property type="term" value="P:heme B biosynthetic process"/>
    <property type="evidence" value="ECO:0007669"/>
    <property type="project" value="UniProtKB-ARBA"/>
</dbReference>
<comment type="pathway">
    <text evidence="1">Porphyrin-containing compound metabolism; protoporphyrin-IX biosynthesis; coproporphyrinogen-III from 5-aminolevulinate: step 3/4.</text>
</comment>
<keyword evidence="5" id="KW-0456">Lyase</keyword>
<gene>
    <name evidence="13" type="ORF">Pcinc_036385</name>
</gene>
<dbReference type="InterPro" id="IPR003754">
    <property type="entry name" value="4pyrrol_synth_uPrphyn_synth"/>
</dbReference>
<dbReference type="PANTHER" id="PTHR12390">
    <property type="entry name" value="UROPORPHYRINOGEN III SYNTHASE"/>
    <property type="match status" value="1"/>
</dbReference>
<proteinExistence type="inferred from homology"/>
<dbReference type="PANTHER" id="PTHR12390:SF0">
    <property type="entry name" value="UROPORPHYRINOGEN-III SYNTHASE"/>
    <property type="match status" value="1"/>
</dbReference>
<dbReference type="EMBL" id="JAWQEG010005624">
    <property type="protein sequence ID" value="KAK3857361.1"/>
    <property type="molecule type" value="Genomic_DNA"/>
</dbReference>
<sequence length="272" mass="30057">MNMLRDAHGHIDFRTLLYSTMSIIWLLKSSEDSDSRYVDTLQRSGMTAVTVPVLTFTFCNQDTFKAALEKPQDHSGIIFTSQRAVEAVSQIYSKMPAAHHHTWSEKKVFVIGDATQRAVQTHLKLSCIGQESGNAKQLAPIIIRETKAFDKPLLYPCGNLGRDELPRLLAQEDRDFRALTTYQTSQHPQLKQCIQNLKSSGKLPKVMVFFSPSGVNFTLPVLESVGVNIIGVKFVAIGPTTNTALVEHNIPVSGVCPTPTPEGVIHVLTSLL</sequence>
<comment type="caution">
    <text evidence="13">The sequence shown here is derived from an EMBL/GenBank/DDBJ whole genome shotgun (WGS) entry which is preliminary data.</text>
</comment>
<organism evidence="13 14">
    <name type="scientific">Petrolisthes cinctipes</name>
    <name type="common">Flat porcelain crab</name>
    <dbReference type="NCBI Taxonomy" id="88211"/>
    <lineage>
        <taxon>Eukaryota</taxon>
        <taxon>Metazoa</taxon>
        <taxon>Ecdysozoa</taxon>
        <taxon>Arthropoda</taxon>
        <taxon>Crustacea</taxon>
        <taxon>Multicrustacea</taxon>
        <taxon>Malacostraca</taxon>
        <taxon>Eumalacostraca</taxon>
        <taxon>Eucarida</taxon>
        <taxon>Decapoda</taxon>
        <taxon>Pleocyemata</taxon>
        <taxon>Anomura</taxon>
        <taxon>Galatheoidea</taxon>
        <taxon>Porcellanidae</taxon>
        <taxon>Petrolisthes</taxon>
    </lineage>
</organism>
<dbReference type="InterPro" id="IPR039793">
    <property type="entry name" value="UROS/Hem4"/>
</dbReference>
<keyword evidence="6" id="KW-0627">Porphyrin biosynthesis</keyword>